<organism evidence="1">
    <name type="scientific">Mantoniella antarctica</name>
    <dbReference type="NCBI Taxonomy" id="81844"/>
    <lineage>
        <taxon>Eukaryota</taxon>
        <taxon>Viridiplantae</taxon>
        <taxon>Chlorophyta</taxon>
        <taxon>Mamiellophyceae</taxon>
        <taxon>Mamiellales</taxon>
        <taxon>Mamiellaceae</taxon>
        <taxon>Mantoniella</taxon>
    </lineage>
</organism>
<evidence type="ECO:0000313" key="1">
    <source>
        <dbReference type="EMBL" id="CAD8716604.1"/>
    </source>
</evidence>
<protein>
    <submittedName>
        <fullName evidence="1">Uncharacterized protein</fullName>
    </submittedName>
</protein>
<dbReference type="EMBL" id="HBFC01029101">
    <property type="protein sequence ID" value="CAD8716604.1"/>
    <property type="molecule type" value="Transcribed_RNA"/>
</dbReference>
<name>A0A7S0XDY3_9CHLO</name>
<reference evidence="1" key="1">
    <citation type="submission" date="2021-01" db="EMBL/GenBank/DDBJ databases">
        <authorList>
            <person name="Corre E."/>
            <person name="Pelletier E."/>
            <person name="Niang G."/>
            <person name="Scheremetjew M."/>
            <person name="Finn R."/>
            <person name="Kale V."/>
            <person name="Holt S."/>
            <person name="Cochrane G."/>
            <person name="Meng A."/>
            <person name="Brown T."/>
            <person name="Cohen L."/>
        </authorList>
    </citation>
    <scope>NUCLEOTIDE SEQUENCE</scope>
    <source>
        <strain evidence="1">SL-175</strain>
    </source>
</reference>
<sequence>MAAEQGTWTVVKHIEGSSHHTTTTSWKGYWEAKTGEKCPTLCPGSLRDSDKPHVLGGAGGGVAVGCHVLLRNKAGHKRFAIVPACSSCNKTKDSHINWLCKAVTIIDPNQSKFVGKIMVPKSTNYWKEITQIKVDDNHLGSHTLTIGGYTNKHKSGEPASSAEYTNPADYLLVLATYWRGKASSTQRTMITSKDKNFIPEVFVCNAQLYPGGPNVNHQAEYKKAYGVCPARGCHNTLKECKLHSTRGLDRPSESSFCCFRFF</sequence>
<gene>
    <name evidence="1" type="ORF">MANT1106_LOCUS17363</name>
</gene>
<accession>A0A7S0XDY3</accession>
<dbReference type="AlphaFoldDB" id="A0A7S0XDY3"/>
<proteinExistence type="predicted"/>